<dbReference type="AlphaFoldDB" id="A0A117L201"/>
<evidence type="ECO:0000259" key="2">
    <source>
        <dbReference type="Pfam" id="PF05763"/>
    </source>
</evidence>
<keyword evidence="1" id="KW-1133">Transmembrane helix</keyword>
<dbReference type="EMBL" id="LGFD01000001">
    <property type="protein sequence ID" value="KUK18640.1"/>
    <property type="molecule type" value="Genomic_DNA"/>
</dbReference>
<keyword evidence="1" id="KW-0812">Transmembrane</keyword>
<evidence type="ECO:0000313" key="4">
    <source>
        <dbReference type="Proteomes" id="UP000053911"/>
    </source>
</evidence>
<evidence type="ECO:0000256" key="1">
    <source>
        <dbReference type="SAM" id="Phobius"/>
    </source>
</evidence>
<dbReference type="InterPro" id="IPR008553">
    <property type="entry name" value="DUF835"/>
</dbReference>
<dbReference type="GeneID" id="8096026"/>
<dbReference type="PATRIC" id="fig|172049.5.peg.384"/>
<feature type="domain" description="DUF835" evidence="2">
    <location>
        <begin position="229"/>
        <end position="353"/>
    </location>
</feature>
<name>A0A117L201_9EURY</name>
<dbReference type="Proteomes" id="UP000053911">
    <property type="component" value="Unassembled WGS sequence"/>
</dbReference>
<feature type="transmembrane region" description="Helical" evidence="1">
    <location>
        <begin position="62"/>
        <end position="81"/>
    </location>
</feature>
<protein>
    <recommendedName>
        <fullName evidence="2">DUF835 domain-containing protein</fullName>
    </recommendedName>
</protein>
<gene>
    <name evidence="3" type="ORF">XD54_0025</name>
</gene>
<proteinExistence type="predicted"/>
<dbReference type="RefSeq" id="WP_015849305.1">
    <property type="nucleotide sequence ID" value="NZ_LGFD01000001.1"/>
</dbReference>
<dbReference type="Pfam" id="PF05763">
    <property type="entry name" value="DUF835"/>
    <property type="match status" value="1"/>
</dbReference>
<comment type="caution">
    <text evidence="3">The sequence shown here is derived from an EMBL/GenBank/DDBJ whole genome shotgun (WGS) entry which is preliminary data.</text>
</comment>
<feature type="transmembrane region" description="Helical" evidence="1">
    <location>
        <begin position="176"/>
        <end position="197"/>
    </location>
</feature>
<dbReference type="OMA" id="NLAYMAQ"/>
<sequence>MNEEYLELFVRVLSIFIATGTFGVLAYAYLKHKIKPLFCWSAAWMFFVLMQVAFYTENKEEIALFYSLFSGTMIYGVLTYLKEHEDIKTLLKPETIGIIPPLFALYGMLLIHLDLPYSFSSVEVPFAVLSGIFFLFSGLVFLTMSKKQRNSLYLGILMIVFGIFVLLYPVRLSLPQLHFVWTILGTALSVGMAFFMIKIVTSREFLFFEEPVKIKVVLEPGARLITSQEYRKIKTNFEDYPVLAFVRSLDAPEKWKVYYLSTEEREGRLSPTNLAYMAQITSEYFREAKEKGLEGVVIIDCLEYLSMYNGFESIAKFLAALNDFALINSGVLLVVIEEGAWNKHQLAILRRIFS</sequence>
<dbReference type="PANTHER" id="PTHR33531">
    <property type="entry name" value="RUBRERYTHRIN SUBFAMILY"/>
    <property type="match status" value="1"/>
</dbReference>
<feature type="transmembrane region" description="Helical" evidence="1">
    <location>
        <begin position="37"/>
        <end position="56"/>
    </location>
</feature>
<feature type="transmembrane region" description="Helical" evidence="1">
    <location>
        <begin position="151"/>
        <end position="170"/>
    </location>
</feature>
<keyword evidence="1" id="KW-0472">Membrane</keyword>
<feature type="transmembrane region" description="Helical" evidence="1">
    <location>
        <begin position="124"/>
        <end position="144"/>
    </location>
</feature>
<dbReference type="PANTHER" id="PTHR33531:SF7">
    <property type="entry name" value="HYPOTHETICAL MEMBRANE PROTEIN, CONSERVED"/>
    <property type="match status" value="1"/>
</dbReference>
<feature type="transmembrane region" description="Helical" evidence="1">
    <location>
        <begin position="93"/>
        <end position="112"/>
    </location>
</feature>
<reference evidence="4" key="1">
    <citation type="journal article" date="2015" name="MBio">
        <title>Genome-Resolved Metagenomic Analysis Reveals Roles for Candidate Phyla and Other Microbial Community Members in Biogeochemical Transformations in Oil Reservoirs.</title>
        <authorList>
            <person name="Hu P."/>
            <person name="Tom L."/>
            <person name="Singh A."/>
            <person name="Thomas B.C."/>
            <person name="Baker B.J."/>
            <person name="Piceno Y.M."/>
            <person name="Andersen G.L."/>
            <person name="Banfield J.F."/>
        </authorList>
    </citation>
    <scope>NUCLEOTIDE SEQUENCE [LARGE SCALE GENOMIC DNA]</scope>
</reference>
<accession>A0A117L201</accession>
<feature type="transmembrane region" description="Helical" evidence="1">
    <location>
        <begin position="12"/>
        <end position="30"/>
    </location>
</feature>
<organism evidence="3 4">
    <name type="scientific">Thermococcus sibiricus</name>
    <dbReference type="NCBI Taxonomy" id="172049"/>
    <lineage>
        <taxon>Archaea</taxon>
        <taxon>Methanobacteriati</taxon>
        <taxon>Methanobacteriota</taxon>
        <taxon>Thermococci</taxon>
        <taxon>Thermococcales</taxon>
        <taxon>Thermococcaceae</taxon>
        <taxon>Thermococcus</taxon>
    </lineage>
</organism>
<evidence type="ECO:0000313" key="3">
    <source>
        <dbReference type="EMBL" id="KUK18640.1"/>
    </source>
</evidence>